<comment type="caution">
    <text evidence="2">The sequence shown here is derived from an EMBL/GenBank/DDBJ whole genome shotgun (WGS) entry which is preliminary data.</text>
</comment>
<keyword evidence="1" id="KW-1133">Transmembrane helix</keyword>
<feature type="transmembrane region" description="Helical" evidence="1">
    <location>
        <begin position="74"/>
        <end position="97"/>
    </location>
</feature>
<evidence type="ECO:0000313" key="2">
    <source>
        <dbReference type="EMBL" id="RWZ79719.1"/>
    </source>
</evidence>
<dbReference type="AlphaFoldDB" id="A0A4Q0AJJ2"/>
<keyword evidence="1" id="KW-0812">Transmembrane</keyword>
<gene>
    <name evidence="2" type="ORF">EOT04_00450</name>
</gene>
<organism evidence="2 3">
    <name type="scientific">Candidatus Chaera renei</name>
    <dbReference type="NCBI Taxonomy" id="2506947"/>
    <lineage>
        <taxon>Bacteria</taxon>
        <taxon>Candidatus Saccharimonadota</taxon>
        <taxon>Candidatus Saccharimonadia</taxon>
        <taxon>Candidatus Saccharimonadales</taxon>
        <taxon>Candidatus Saccharimonadaceae</taxon>
        <taxon>Candidatus Chaera</taxon>
    </lineage>
</organism>
<evidence type="ECO:0000313" key="3">
    <source>
        <dbReference type="Proteomes" id="UP000289269"/>
    </source>
</evidence>
<keyword evidence="1" id="KW-0472">Membrane</keyword>
<dbReference type="Proteomes" id="UP000289269">
    <property type="component" value="Unassembled WGS sequence"/>
</dbReference>
<protein>
    <submittedName>
        <fullName evidence="2">Uncharacterized protein</fullName>
    </submittedName>
</protein>
<evidence type="ECO:0000256" key="1">
    <source>
        <dbReference type="SAM" id="Phobius"/>
    </source>
</evidence>
<feature type="transmembrane region" description="Helical" evidence="1">
    <location>
        <begin position="103"/>
        <end position="126"/>
    </location>
</feature>
<keyword evidence="3" id="KW-1185">Reference proteome</keyword>
<name>A0A4Q0AJJ2_9BACT</name>
<dbReference type="EMBL" id="SCKW01000003">
    <property type="protein sequence ID" value="RWZ79719.1"/>
    <property type="molecule type" value="Genomic_DNA"/>
</dbReference>
<accession>A0A4Q0AJJ2</accession>
<reference evidence="2" key="1">
    <citation type="submission" date="2019-01" db="EMBL/GenBank/DDBJ databases">
        <title>Genomic signatures and co-occurrence patterns of the ultra-small Saccharimodia (Patescibacteria phylum) suggest a symbiotic lifestyle.</title>
        <authorList>
            <person name="Lemos L."/>
            <person name="Medeiros J."/>
            <person name="Andreote F."/>
            <person name="Fernandes G."/>
            <person name="Varani A."/>
            <person name="Oliveira G."/>
            <person name="Pylro V."/>
        </authorList>
    </citation>
    <scope>NUCLEOTIDE SEQUENCE [LARGE SCALE GENOMIC DNA]</scope>
    <source>
        <strain evidence="2">AMD01</strain>
    </source>
</reference>
<sequence length="129" mass="14152">MLVAAFVAWWYGGGWSLQMSEVAAQFRRTADFFSIGLLLKTLINPFKGISGEVPSQGPLGVMARAWFDRQLSRAIGAVIRLFTVLAGGLVILAVSLAGALRLIIWPLLPLLPPVLAVLWLIGWVPWRQI</sequence>
<proteinExistence type="predicted"/>